<keyword evidence="3 9" id="KW-0863">Zinc-finger</keyword>
<dbReference type="Pfam" id="PF22811">
    <property type="entry name" value="Zn_ribbon_NrdR"/>
    <property type="match status" value="1"/>
</dbReference>
<proteinExistence type="inferred from homology"/>
<keyword evidence="8 9" id="KW-0804">Transcription</keyword>
<dbReference type="PROSITE" id="PS51161">
    <property type="entry name" value="ATP_CONE"/>
    <property type="match status" value="1"/>
</dbReference>
<keyword evidence="2 9" id="KW-0547">Nucleotide-binding</keyword>
<keyword evidence="4 9" id="KW-0862">Zinc</keyword>
<evidence type="ECO:0000259" key="10">
    <source>
        <dbReference type="PROSITE" id="PS51161"/>
    </source>
</evidence>
<dbReference type="EMBL" id="VAFM01000001">
    <property type="protein sequence ID" value="TKW61564.1"/>
    <property type="molecule type" value="Genomic_DNA"/>
</dbReference>
<dbReference type="Pfam" id="PF03477">
    <property type="entry name" value="ATP-cone"/>
    <property type="match status" value="1"/>
</dbReference>
<organism evidence="11 12">
    <name type="scientific">Blastochloris viridis</name>
    <name type="common">Rhodopseudomonas viridis</name>
    <dbReference type="NCBI Taxonomy" id="1079"/>
    <lineage>
        <taxon>Bacteria</taxon>
        <taxon>Pseudomonadati</taxon>
        <taxon>Pseudomonadota</taxon>
        <taxon>Alphaproteobacteria</taxon>
        <taxon>Hyphomicrobiales</taxon>
        <taxon>Blastochloridaceae</taxon>
        <taxon>Blastochloris</taxon>
    </lineage>
</organism>
<comment type="cofactor">
    <cofactor evidence="9">
        <name>Zn(2+)</name>
        <dbReference type="ChEBI" id="CHEBI:29105"/>
    </cofactor>
    <text evidence="9">Binds 1 zinc ion.</text>
</comment>
<evidence type="ECO:0000256" key="3">
    <source>
        <dbReference type="ARBA" id="ARBA00022771"/>
    </source>
</evidence>
<dbReference type="HAMAP" id="MF_00440">
    <property type="entry name" value="NrdR"/>
    <property type="match status" value="1"/>
</dbReference>
<comment type="caution">
    <text evidence="11">The sequence shown here is derived from an EMBL/GenBank/DDBJ whole genome shotgun (WGS) entry which is preliminary data.</text>
</comment>
<gene>
    <name evidence="9 11" type="primary">nrdR</name>
    <name evidence="11" type="ORF">DI628_02765</name>
</gene>
<protein>
    <recommendedName>
        <fullName evidence="9">Transcriptional repressor NrdR</fullName>
    </recommendedName>
</protein>
<dbReference type="NCBIfam" id="TIGR00244">
    <property type="entry name" value="transcriptional regulator NrdR"/>
    <property type="match status" value="1"/>
</dbReference>
<evidence type="ECO:0000256" key="7">
    <source>
        <dbReference type="ARBA" id="ARBA00023125"/>
    </source>
</evidence>
<dbReference type="GO" id="GO:0045892">
    <property type="term" value="P:negative regulation of DNA-templated transcription"/>
    <property type="evidence" value="ECO:0007669"/>
    <property type="project" value="UniProtKB-UniRule"/>
</dbReference>
<accession>A0A6N4REZ2</accession>
<reference evidence="11 12" key="1">
    <citation type="journal article" date="2017" name="Nat. Commun.">
        <title>In situ click chemistry generation of cyclooxygenase-2 inhibitors.</title>
        <authorList>
            <person name="Bhardwaj A."/>
            <person name="Kaur J."/>
            <person name="Wuest M."/>
            <person name="Wuest F."/>
        </authorList>
    </citation>
    <scope>NUCLEOTIDE SEQUENCE [LARGE SCALE GENOMIC DNA]</scope>
    <source>
        <strain evidence="11">S2_018_000_R2_106</strain>
    </source>
</reference>
<evidence type="ECO:0000256" key="8">
    <source>
        <dbReference type="ARBA" id="ARBA00023163"/>
    </source>
</evidence>
<feature type="domain" description="ATP-cone" evidence="10">
    <location>
        <begin position="49"/>
        <end position="139"/>
    </location>
</feature>
<evidence type="ECO:0000313" key="11">
    <source>
        <dbReference type="EMBL" id="TKW61564.1"/>
    </source>
</evidence>
<evidence type="ECO:0000256" key="5">
    <source>
        <dbReference type="ARBA" id="ARBA00022840"/>
    </source>
</evidence>
<keyword evidence="9" id="KW-0479">Metal-binding</keyword>
<sequence length="146" mass="16776">MKCPFCSHDDTQVKDSRPSDDGRTIRRRRECPECGRRFTTFERFQVQQVVVVKRDGRKELLDREKLMKSLLTALRKRPVTQQQISQMASDIEQMLTENGRSEVTSRDVGDAALVALKSVDFIGYLRYASVYQEFTGPDDVVALINT</sequence>
<evidence type="ECO:0000313" key="12">
    <source>
        <dbReference type="Proteomes" id="UP000320948"/>
    </source>
</evidence>
<feature type="zinc finger region" evidence="9">
    <location>
        <begin position="3"/>
        <end position="34"/>
    </location>
</feature>
<keyword evidence="6 9" id="KW-0805">Transcription regulation</keyword>
<evidence type="ECO:0000256" key="6">
    <source>
        <dbReference type="ARBA" id="ARBA00023015"/>
    </source>
</evidence>
<dbReference type="InterPro" id="IPR003796">
    <property type="entry name" value="RNR_NrdR-like"/>
</dbReference>
<evidence type="ECO:0000256" key="4">
    <source>
        <dbReference type="ARBA" id="ARBA00022833"/>
    </source>
</evidence>
<keyword evidence="7 9" id="KW-0238">DNA-binding</keyword>
<evidence type="ECO:0000256" key="9">
    <source>
        <dbReference type="HAMAP-Rule" id="MF_00440"/>
    </source>
</evidence>
<dbReference type="InterPro" id="IPR005144">
    <property type="entry name" value="ATP-cone_dom"/>
</dbReference>
<dbReference type="InterPro" id="IPR055173">
    <property type="entry name" value="NrdR-like_N"/>
</dbReference>
<keyword evidence="5 9" id="KW-0067">ATP-binding</keyword>
<dbReference type="GO" id="GO:0008270">
    <property type="term" value="F:zinc ion binding"/>
    <property type="evidence" value="ECO:0007669"/>
    <property type="project" value="UniProtKB-UniRule"/>
</dbReference>
<evidence type="ECO:0000256" key="2">
    <source>
        <dbReference type="ARBA" id="ARBA00022741"/>
    </source>
</evidence>
<dbReference type="PANTHER" id="PTHR30455">
    <property type="entry name" value="TRANSCRIPTIONAL REPRESSOR NRDR"/>
    <property type="match status" value="1"/>
</dbReference>
<evidence type="ECO:0000256" key="1">
    <source>
        <dbReference type="ARBA" id="ARBA00022491"/>
    </source>
</evidence>
<dbReference type="PANTHER" id="PTHR30455:SF2">
    <property type="entry name" value="TRANSCRIPTIONAL REPRESSOR NRDR"/>
    <property type="match status" value="1"/>
</dbReference>
<comment type="similarity">
    <text evidence="9">Belongs to the NrdR family.</text>
</comment>
<comment type="function">
    <text evidence="9">Negatively regulates transcription of bacterial ribonucleotide reductase nrd genes and operons by binding to NrdR-boxes.</text>
</comment>
<dbReference type="AlphaFoldDB" id="A0A6N4REZ2"/>
<dbReference type="GO" id="GO:0003677">
    <property type="term" value="F:DNA binding"/>
    <property type="evidence" value="ECO:0007669"/>
    <property type="project" value="UniProtKB-KW"/>
</dbReference>
<dbReference type="Proteomes" id="UP000320948">
    <property type="component" value="Unassembled WGS sequence"/>
</dbReference>
<name>A0A6N4REZ2_BLAVI</name>
<keyword evidence="1 9" id="KW-0678">Repressor</keyword>
<dbReference type="GO" id="GO:0005524">
    <property type="term" value="F:ATP binding"/>
    <property type="evidence" value="ECO:0007669"/>
    <property type="project" value="UniProtKB-UniRule"/>
</dbReference>